<evidence type="ECO:0000256" key="5">
    <source>
        <dbReference type="PROSITE-ProRule" id="PRU01091"/>
    </source>
</evidence>
<dbReference type="GO" id="GO:0003677">
    <property type="term" value="F:DNA binding"/>
    <property type="evidence" value="ECO:0007669"/>
    <property type="project" value="UniProtKB-UniRule"/>
</dbReference>
<keyword evidence="3 5" id="KW-0238">DNA-binding</keyword>
<gene>
    <name evidence="7" type="ORF">SAMN05443665_1007190</name>
</gene>
<dbReference type="InterPro" id="IPR011990">
    <property type="entry name" value="TPR-like_helical_dom_sf"/>
</dbReference>
<dbReference type="Proteomes" id="UP000198318">
    <property type="component" value="Unassembled WGS sequence"/>
</dbReference>
<dbReference type="RefSeq" id="WP_218826620.1">
    <property type="nucleotide sequence ID" value="NZ_FZOR01000007.1"/>
</dbReference>
<reference evidence="7 8" key="1">
    <citation type="submission" date="2017-06" db="EMBL/GenBank/DDBJ databases">
        <authorList>
            <person name="Kim H.J."/>
            <person name="Triplett B.A."/>
        </authorList>
    </citation>
    <scope>NUCLEOTIDE SEQUENCE [LARGE SCALE GENOMIC DNA]</scope>
    <source>
        <strain evidence="7 8">DSM 44715</strain>
    </source>
</reference>
<dbReference type="PROSITE" id="PS51755">
    <property type="entry name" value="OMPR_PHOB"/>
    <property type="match status" value="1"/>
</dbReference>
<accession>A0A239GIF1</accession>
<evidence type="ECO:0000259" key="6">
    <source>
        <dbReference type="PROSITE" id="PS51755"/>
    </source>
</evidence>
<evidence type="ECO:0000256" key="1">
    <source>
        <dbReference type="ARBA" id="ARBA00005820"/>
    </source>
</evidence>
<dbReference type="Pfam" id="PF00486">
    <property type="entry name" value="Trans_reg_C"/>
    <property type="match status" value="1"/>
</dbReference>
<dbReference type="Gene3D" id="1.25.40.10">
    <property type="entry name" value="Tetratricopeptide repeat domain"/>
    <property type="match status" value="1"/>
</dbReference>
<dbReference type="Pfam" id="PF03704">
    <property type="entry name" value="BTAD"/>
    <property type="match status" value="1"/>
</dbReference>
<dbReference type="SUPFAM" id="SSF48452">
    <property type="entry name" value="TPR-like"/>
    <property type="match status" value="1"/>
</dbReference>
<dbReference type="InterPro" id="IPR051677">
    <property type="entry name" value="AfsR-DnrI-RedD_regulator"/>
</dbReference>
<dbReference type="Gene3D" id="1.10.10.10">
    <property type="entry name" value="Winged helix-like DNA-binding domain superfamily/Winged helix DNA-binding domain"/>
    <property type="match status" value="1"/>
</dbReference>
<evidence type="ECO:0000256" key="2">
    <source>
        <dbReference type="ARBA" id="ARBA00023015"/>
    </source>
</evidence>
<dbReference type="GO" id="GO:0006355">
    <property type="term" value="P:regulation of DNA-templated transcription"/>
    <property type="evidence" value="ECO:0007669"/>
    <property type="project" value="InterPro"/>
</dbReference>
<dbReference type="GO" id="GO:0000160">
    <property type="term" value="P:phosphorelay signal transduction system"/>
    <property type="evidence" value="ECO:0007669"/>
    <property type="project" value="InterPro"/>
</dbReference>
<dbReference type="FunFam" id="1.25.40.10:FF:000222">
    <property type="entry name" value="SARP family transcriptional regulator"/>
    <property type="match status" value="1"/>
</dbReference>
<dbReference type="AlphaFoldDB" id="A0A239GIF1"/>
<keyword evidence="4" id="KW-0804">Transcription</keyword>
<dbReference type="SUPFAM" id="SSF46894">
    <property type="entry name" value="C-terminal effector domain of the bipartite response regulators"/>
    <property type="match status" value="1"/>
</dbReference>
<dbReference type="SMART" id="SM00862">
    <property type="entry name" value="Trans_reg_C"/>
    <property type="match status" value="1"/>
</dbReference>
<feature type="DNA-binding region" description="OmpR/PhoB-type" evidence="5">
    <location>
        <begin position="1"/>
        <end position="98"/>
    </location>
</feature>
<protein>
    <submittedName>
        <fullName evidence="7">DNA-binding transcriptional activator of the SARP family</fullName>
    </submittedName>
</protein>
<dbReference type="InterPro" id="IPR036388">
    <property type="entry name" value="WH-like_DNA-bd_sf"/>
</dbReference>
<sequence length="281" mass="31326">MVRFKLLGSLEISNSGRTCAITPPKVRQVLALLLVRTGKLVQVDSVIEELWADAPPRRASNTVQTYVYQLRKIIDQEGLAPAGRELLFTQPFGYQLQIEPEQLDICVFEAEVAEGRRMLDAGQPERASQRLRQALDLWTGPPLADVVQGNLLSTHALHLQELRMRALELRIQTDVHLGRDRDLIGELRSLVARYPLHEWFHGQLIGALARAGRRAEALAAYGELRALLNRELGLDPSPELQRIHQEMLAPAPGSSGLWTEDFALADFGRSPALANGSQRGR</sequence>
<evidence type="ECO:0000256" key="3">
    <source>
        <dbReference type="ARBA" id="ARBA00023125"/>
    </source>
</evidence>
<organism evidence="7 8">
    <name type="scientific">Actinomadura meyerae</name>
    <dbReference type="NCBI Taxonomy" id="240840"/>
    <lineage>
        <taxon>Bacteria</taxon>
        <taxon>Bacillati</taxon>
        <taxon>Actinomycetota</taxon>
        <taxon>Actinomycetes</taxon>
        <taxon>Streptosporangiales</taxon>
        <taxon>Thermomonosporaceae</taxon>
        <taxon>Actinomadura</taxon>
    </lineage>
</organism>
<evidence type="ECO:0000256" key="4">
    <source>
        <dbReference type="ARBA" id="ARBA00023163"/>
    </source>
</evidence>
<feature type="domain" description="OmpR/PhoB-type" evidence="6">
    <location>
        <begin position="1"/>
        <end position="98"/>
    </location>
</feature>
<dbReference type="PANTHER" id="PTHR35807:SF1">
    <property type="entry name" value="TRANSCRIPTIONAL REGULATOR REDD"/>
    <property type="match status" value="1"/>
</dbReference>
<name>A0A239GIF1_9ACTN</name>
<dbReference type="InterPro" id="IPR005158">
    <property type="entry name" value="BTAD"/>
</dbReference>
<dbReference type="SMART" id="SM01043">
    <property type="entry name" value="BTAD"/>
    <property type="match status" value="1"/>
</dbReference>
<dbReference type="InterPro" id="IPR016032">
    <property type="entry name" value="Sig_transdc_resp-reg_C-effctor"/>
</dbReference>
<proteinExistence type="inferred from homology"/>
<evidence type="ECO:0000313" key="8">
    <source>
        <dbReference type="Proteomes" id="UP000198318"/>
    </source>
</evidence>
<dbReference type="EMBL" id="FZOR01000007">
    <property type="protein sequence ID" value="SNS68253.1"/>
    <property type="molecule type" value="Genomic_DNA"/>
</dbReference>
<keyword evidence="8" id="KW-1185">Reference proteome</keyword>
<evidence type="ECO:0000313" key="7">
    <source>
        <dbReference type="EMBL" id="SNS68253.1"/>
    </source>
</evidence>
<dbReference type="CDD" id="cd15831">
    <property type="entry name" value="BTAD"/>
    <property type="match status" value="1"/>
</dbReference>
<dbReference type="InterPro" id="IPR001867">
    <property type="entry name" value="OmpR/PhoB-type_DNA-bd"/>
</dbReference>
<keyword evidence="2" id="KW-0805">Transcription regulation</keyword>
<dbReference type="PANTHER" id="PTHR35807">
    <property type="entry name" value="TRANSCRIPTIONAL REGULATOR REDD-RELATED"/>
    <property type="match status" value="1"/>
</dbReference>
<comment type="similarity">
    <text evidence="1">Belongs to the AfsR/DnrI/RedD regulatory family.</text>
</comment>